<feature type="transmembrane region" description="Helical" evidence="6">
    <location>
        <begin position="6"/>
        <end position="29"/>
    </location>
</feature>
<dbReference type="InterPro" id="IPR018393">
    <property type="entry name" value="NADHpl_OxRdtase_5_subgr"/>
</dbReference>
<dbReference type="NCBIfam" id="TIGR01974">
    <property type="entry name" value="NDH_I_L"/>
    <property type="match status" value="1"/>
</dbReference>
<protein>
    <submittedName>
        <fullName evidence="9">NADH-quinone oxidoreductase subunit L</fullName>
        <ecNumber evidence="9">1.6.5.-</ecNumber>
    </submittedName>
</protein>
<evidence type="ECO:0000256" key="1">
    <source>
        <dbReference type="ARBA" id="ARBA00004127"/>
    </source>
</evidence>
<evidence type="ECO:0000259" key="8">
    <source>
        <dbReference type="Pfam" id="PF00662"/>
    </source>
</evidence>
<evidence type="ECO:0000256" key="2">
    <source>
        <dbReference type="ARBA" id="ARBA00022692"/>
    </source>
</evidence>
<keyword evidence="9" id="KW-0560">Oxidoreductase</keyword>
<feature type="transmembrane region" description="Helical" evidence="6">
    <location>
        <begin position="259"/>
        <end position="277"/>
    </location>
</feature>
<dbReference type="InterPro" id="IPR001516">
    <property type="entry name" value="Proton_antipo_N"/>
</dbReference>
<feature type="domain" description="NADH:quinone oxidoreductase/Mrp antiporter transmembrane" evidence="7">
    <location>
        <begin position="137"/>
        <end position="424"/>
    </location>
</feature>
<feature type="transmembrane region" description="Helical" evidence="6">
    <location>
        <begin position="478"/>
        <end position="500"/>
    </location>
</feature>
<dbReference type="GO" id="GO:0016491">
    <property type="term" value="F:oxidoreductase activity"/>
    <property type="evidence" value="ECO:0007669"/>
    <property type="project" value="UniProtKB-KW"/>
</dbReference>
<feature type="transmembrane region" description="Helical" evidence="6">
    <location>
        <begin position="83"/>
        <end position="105"/>
    </location>
</feature>
<dbReference type="RefSeq" id="WP_286652109.1">
    <property type="nucleotide sequence ID" value="NZ_JACAGK010000060.1"/>
</dbReference>
<dbReference type="Pfam" id="PF00662">
    <property type="entry name" value="Proton_antipo_N"/>
    <property type="match status" value="1"/>
</dbReference>
<reference evidence="9" key="1">
    <citation type="submission" date="2020-06" db="EMBL/GenBank/DDBJ databases">
        <authorList>
            <person name="Dong N."/>
        </authorList>
    </citation>
    <scope>NUCLEOTIDE SEQUENCE</scope>
    <source>
        <strain evidence="9">R1692</strain>
    </source>
</reference>
<feature type="transmembrane region" description="Helical" evidence="6">
    <location>
        <begin position="41"/>
        <end position="63"/>
    </location>
</feature>
<feature type="transmembrane region" description="Helical" evidence="6">
    <location>
        <begin position="336"/>
        <end position="358"/>
    </location>
</feature>
<evidence type="ECO:0000256" key="3">
    <source>
        <dbReference type="ARBA" id="ARBA00022989"/>
    </source>
</evidence>
<keyword evidence="10" id="KW-1185">Reference proteome</keyword>
<evidence type="ECO:0000259" key="7">
    <source>
        <dbReference type="Pfam" id="PF00361"/>
    </source>
</evidence>
<dbReference type="PANTHER" id="PTHR42829">
    <property type="entry name" value="NADH-UBIQUINONE OXIDOREDUCTASE CHAIN 5"/>
    <property type="match status" value="1"/>
</dbReference>
<keyword evidence="3 6" id="KW-1133">Transmembrane helix</keyword>
<evidence type="ECO:0000313" key="10">
    <source>
        <dbReference type="Proteomes" id="UP001170954"/>
    </source>
</evidence>
<accession>A0ABT7NRK9</accession>
<dbReference type="EC" id="1.6.5.-" evidence="9"/>
<feature type="transmembrane region" description="Helical" evidence="6">
    <location>
        <begin position="117"/>
        <end position="134"/>
    </location>
</feature>
<feature type="transmembrane region" description="Helical" evidence="6">
    <location>
        <begin position="219"/>
        <end position="238"/>
    </location>
</feature>
<comment type="subcellular location">
    <subcellularLocation>
        <location evidence="1">Endomembrane system</location>
        <topology evidence="1">Multi-pass membrane protein</topology>
    </subcellularLocation>
    <subcellularLocation>
        <location evidence="5">Membrane</location>
        <topology evidence="5">Multi-pass membrane protein</topology>
    </subcellularLocation>
</comment>
<dbReference type="PANTHER" id="PTHR42829:SF2">
    <property type="entry name" value="NADH-UBIQUINONE OXIDOREDUCTASE CHAIN 5"/>
    <property type="match status" value="1"/>
</dbReference>
<sequence length="667" mass="73446">MVAVEQISPVFAAIVVVALPFIAFLIQALLGKRSTSGNISLIAICLSAVINMVFVFAEVWQSIPRSATQPWFTIGINTFTVGVLLNNLTVLIQLLVCVIALPVHIYSRAYMKGDPGIHRYWMYLSLFCFAMLGLCISKNLFMMYIFWELVGFASYLLIGFWFTKESAVQANKKAFIVNRIGDLGFLIGIATVFSVYGSLDLVELFGKEGRFYSVASENSGLLTLAGLGFFIGAMAKSAQFPLHVWLPDAMEGPTAVSSLIHAATMVAAGVFLLSSVFPLFNETVLMIIAIIGVTTAASAAYFALAQTDIKKILAFSTISQLGFMMVAIGVGAWDAAMFHLVTHAFFKCLLFLGAGAVIHEMAHLKHDHHLDFDPQNINNMGGLRKQMPKTFVLMAIASLALAGFPLTSGFLSKDAILISSYEWAISKGGASILIPMLLTIVSVLTAFYIGRLIFKVFFGDFKLSLSPSNIQDANKTMLLPMAFLGICSLFFVFSFNPISYHDANVFQGFYVDYSFEEVHSLHLLIPIGLTLASCFMWIIAWRWYVKGSYPLNAASKGIAFSLNQAYLNQFYTRTFVAGTVNLSKGLYWFDRNIIDGIGNQLGTLAKGISRVAAWIDKYIVDGLINTLGGTTYYFGHLLRWVQNGRLQNYLGFAFTVLLIGIIYLILT</sequence>
<dbReference type="InterPro" id="IPR003945">
    <property type="entry name" value="NU5C-like"/>
</dbReference>
<feature type="transmembrane region" description="Helical" evidence="6">
    <location>
        <begin position="283"/>
        <end position="305"/>
    </location>
</feature>
<dbReference type="EMBL" id="JACAGK010000060">
    <property type="protein sequence ID" value="MDM1049872.1"/>
    <property type="molecule type" value="Genomic_DNA"/>
</dbReference>
<feature type="transmembrane region" description="Helical" evidence="6">
    <location>
        <begin position="649"/>
        <end position="666"/>
    </location>
</feature>
<feature type="transmembrane region" description="Helical" evidence="6">
    <location>
        <begin position="520"/>
        <end position="541"/>
    </location>
</feature>
<dbReference type="PRINTS" id="PR01435">
    <property type="entry name" value="NPOXDRDTASE5"/>
</dbReference>
<evidence type="ECO:0000313" key="9">
    <source>
        <dbReference type="EMBL" id="MDM1049872.1"/>
    </source>
</evidence>
<feature type="transmembrane region" description="Helical" evidence="6">
    <location>
        <begin position="312"/>
        <end position="330"/>
    </location>
</feature>
<dbReference type="PRINTS" id="PR01434">
    <property type="entry name" value="NADHDHGNASE5"/>
</dbReference>
<reference evidence="9" key="2">
    <citation type="journal article" date="2022" name="Sci. Total Environ.">
        <title>Prevalence, transmission, and molecular epidemiology of tet(X)-positive bacteria among humans, animals, and environmental niches in China: An epidemiological, and genomic-based study.</title>
        <authorList>
            <person name="Dong N."/>
            <person name="Zeng Y."/>
            <person name="Cai C."/>
            <person name="Sun C."/>
            <person name="Lu J."/>
            <person name="Liu C."/>
            <person name="Zhou H."/>
            <person name="Sun Q."/>
            <person name="Shu L."/>
            <person name="Wang H."/>
            <person name="Wang Y."/>
            <person name="Wang S."/>
            <person name="Wu C."/>
            <person name="Chan E.W."/>
            <person name="Chen G."/>
            <person name="Shen Z."/>
            <person name="Chen S."/>
            <person name="Zhang R."/>
        </authorList>
    </citation>
    <scope>NUCLEOTIDE SEQUENCE</scope>
    <source>
        <strain evidence="9">R1692</strain>
    </source>
</reference>
<feature type="transmembrane region" description="Helical" evidence="6">
    <location>
        <begin position="140"/>
        <end position="162"/>
    </location>
</feature>
<organism evidence="9 10">
    <name type="scientific">Sphingobacterium hotanense</name>
    <dbReference type="NCBI Taxonomy" id="649196"/>
    <lineage>
        <taxon>Bacteria</taxon>
        <taxon>Pseudomonadati</taxon>
        <taxon>Bacteroidota</taxon>
        <taxon>Sphingobacteriia</taxon>
        <taxon>Sphingobacteriales</taxon>
        <taxon>Sphingobacteriaceae</taxon>
        <taxon>Sphingobacterium</taxon>
    </lineage>
</organism>
<feature type="transmembrane region" description="Helical" evidence="6">
    <location>
        <begin position="183"/>
        <end position="199"/>
    </location>
</feature>
<comment type="caution">
    <text evidence="9">The sequence shown here is derived from an EMBL/GenBank/DDBJ whole genome shotgun (WGS) entry which is preliminary data.</text>
</comment>
<keyword evidence="4 6" id="KW-0472">Membrane</keyword>
<dbReference type="Gene3D" id="1.20.5.2700">
    <property type="match status" value="2"/>
</dbReference>
<dbReference type="Proteomes" id="UP001170954">
    <property type="component" value="Unassembled WGS sequence"/>
</dbReference>
<evidence type="ECO:0000256" key="6">
    <source>
        <dbReference type="SAM" id="Phobius"/>
    </source>
</evidence>
<feature type="domain" description="NADH-Ubiquinone oxidoreductase (complex I) chain 5 N-terminal" evidence="8">
    <location>
        <begin position="71"/>
        <end position="120"/>
    </location>
</feature>
<dbReference type="Pfam" id="PF00361">
    <property type="entry name" value="Proton_antipo_M"/>
    <property type="match status" value="1"/>
</dbReference>
<feature type="transmembrane region" description="Helical" evidence="6">
    <location>
        <begin position="390"/>
        <end position="412"/>
    </location>
</feature>
<dbReference type="InterPro" id="IPR001750">
    <property type="entry name" value="ND/Mrp_TM"/>
</dbReference>
<proteinExistence type="predicted"/>
<feature type="transmembrane region" description="Helical" evidence="6">
    <location>
        <begin position="432"/>
        <end position="458"/>
    </location>
</feature>
<keyword evidence="2 5" id="KW-0812">Transmembrane</keyword>
<gene>
    <name evidence="9" type="ORF">HX018_16660</name>
</gene>
<evidence type="ECO:0000256" key="5">
    <source>
        <dbReference type="RuleBase" id="RU000320"/>
    </source>
</evidence>
<name>A0ABT7NRK9_9SPHI</name>
<evidence type="ECO:0000256" key="4">
    <source>
        <dbReference type="ARBA" id="ARBA00023136"/>
    </source>
</evidence>